<keyword evidence="3 10" id="KW-0816">Tricarboxylic acid cycle</keyword>
<dbReference type="PANTHER" id="PTHR36999:SF1">
    <property type="entry name" value="ISOCITRATE DEHYDROGENASE (NADP(+))"/>
    <property type="match status" value="1"/>
</dbReference>
<evidence type="ECO:0000313" key="11">
    <source>
        <dbReference type="EMBL" id="MFB9820665.1"/>
    </source>
</evidence>
<comment type="cofactor">
    <cofactor evidence="1">
        <name>Mg(2+)</name>
        <dbReference type="ChEBI" id="CHEBI:18420"/>
    </cofactor>
</comment>
<keyword evidence="2 10" id="KW-0329">Glyoxylate bypass</keyword>
<accession>A0ABV5Y0Y8</accession>
<proteinExistence type="inferred from homology"/>
<keyword evidence="6 10" id="KW-0521">NADP</keyword>
<keyword evidence="4" id="KW-0479">Metal-binding</keyword>
<dbReference type="Gene3D" id="3.40.718.10">
    <property type="entry name" value="Isopropylmalate Dehydrogenase"/>
    <property type="match status" value="1"/>
</dbReference>
<dbReference type="PANTHER" id="PTHR36999">
    <property type="entry name" value="ISOCITRATE DEHYDROGENASE [NADP]"/>
    <property type="match status" value="1"/>
</dbReference>
<evidence type="ECO:0000313" key="12">
    <source>
        <dbReference type="Proteomes" id="UP001589702"/>
    </source>
</evidence>
<dbReference type="GO" id="GO:0004450">
    <property type="term" value="F:isocitrate dehydrogenase (NADP+) activity"/>
    <property type="evidence" value="ECO:0007669"/>
    <property type="project" value="UniProtKB-EC"/>
</dbReference>
<protein>
    <recommendedName>
        <fullName evidence="10">Isocitrate dehydrogenase [NADP]</fullName>
        <ecNumber evidence="10">1.1.1.42</ecNumber>
    </recommendedName>
    <alternativeName>
        <fullName evidence="10">Oxalosuccinate decarboxylase</fullName>
    </alternativeName>
</protein>
<dbReference type="Proteomes" id="UP001589702">
    <property type="component" value="Unassembled WGS sequence"/>
</dbReference>
<comment type="catalytic activity">
    <reaction evidence="8 10">
        <text>D-threo-isocitrate + NADP(+) = 2-oxoglutarate + CO2 + NADPH</text>
        <dbReference type="Rhea" id="RHEA:19629"/>
        <dbReference type="ChEBI" id="CHEBI:15562"/>
        <dbReference type="ChEBI" id="CHEBI:16526"/>
        <dbReference type="ChEBI" id="CHEBI:16810"/>
        <dbReference type="ChEBI" id="CHEBI:57783"/>
        <dbReference type="ChEBI" id="CHEBI:58349"/>
        <dbReference type="EC" id="1.1.1.42"/>
    </reaction>
</comment>
<keyword evidence="12" id="KW-1185">Reference proteome</keyword>
<dbReference type="EMBL" id="JBHMBC010000022">
    <property type="protein sequence ID" value="MFB9820665.1"/>
    <property type="molecule type" value="Genomic_DNA"/>
</dbReference>
<dbReference type="PIRSF" id="PIRSF009407">
    <property type="entry name" value="IDH_monmr"/>
    <property type="match status" value="1"/>
</dbReference>
<dbReference type="InterPro" id="IPR004436">
    <property type="entry name" value="Isocitrate_DH_NADP_mono"/>
</dbReference>
<comment type="similarity">
    <text evidence="9 10">Belongs to the monomeric-type IDH family.</text>
</comment>
<evidence type="ECO:0000256" key="7">
    <source>
        <dbReference type="ARBA" id="ARBA00023002"/>
    </source>
</evidence>
<evidence type="ECO:0000256" key="1">
    <source>
        <dbReference type="ARBA" id="ARBA00001946"/>
    </source>
</evidence>
<evidence type="ECO:0000256" key="3">
    <source>
        <dbReference type="ARBA" id="ARBA00022532"/>
    </source>
</evidence>
<sequence length="739" mass="79689">MAKIIYTHTDEAPMLATYSFLPIVEAFASTAGVEVETRDISLAGRIIAVFGDYLTEEQGISDALAELGELAKKPEANIIKLPNISASVPQLKAVIAELQGQGYALPDYPDNPSSDEETDIRSRYDKIKGSAVNPVLREGNSDRRAPLSVKNYARQNPHSMGAWSADSKTNVAHMTADDFRSNEKSVVIPADDTIKIQIVREDGTVKVLKPAFPVLAGEVVDGTVLRAAALDEFLAAQVVRAKEEGVLFSAHLKATMMKISDPVIFGHVVKAYFSELFDTYGKQIAAAGLSANNGLASILKGLDELPEDVREGIKAAIKKGLADGPALAMVDSDKGITNLHVPSDIIVDASMPAMIRSSGHMWGPDGKEADTLAVIPDSCYADVYQVVIDDCRAHGAFDPTTMGTVPNVGLMAQAAEEYGSHNKTFEVEYAGTMQVVDSSGTVLIEHQVSPGDIWRACQTKDVPIRDWVKLAVTRARASKMPAVFWLDETRAHDAQLIAKVKEYLKDHDTEGLQIEIMSPEKATAFTLERIRKGEDTISVTGNVLRDYLTDLFPILELGTSAKMLSVVPLINGGGLFETGAGGSAPKHVQQLLQENHLRWDSLGEFLALAVSFEHLATTTGNARAQVLADTLDRATGTFLLDNKSPKRRVGELDNRGSHYYLAKYWAQELAQQTDDAELAAAFSAVAGALTSNEETIIAELLAVQGSPADIGGYYRPDAAKAEAVMRPSAKLNEVVATLN</sequence>
<gene>
    <name evidence="11" type="ORF">ACFFP1_14285</name>
</gene>
<keyword evidence="5" id="KW-0460">Magnesium</keyword>
<name>A0ABV5Y0Y8_ARTRM</name>
<evidence type="ECO:0000256" key="8">
    <source>
        <dbReference type="ARBA" id="ARBA00023554"/>
    </source>
</evidence>
<evidence type="ECO:0000256" key="10">
    <source>
        <dbReference type="PIRNR" id="PIRNR009407"/>
    </source>
</evidence>
<evidence type="ECO:0000256" key="5">
    <source>
        <dbReference type="ARBA" id="ARBA00022842"/>
    </source>
</evidence>
<dbReference type="NCBIfam" id="TIGR00178">
    <property type="entry name" value="monomer_idh"/>
    <property type="match status" value="1"/>
</dbReference>
<evidence type="ECO:0000256" key="4">
    <source>
        <dbReference type="ARBA" id="ARBA00022723"/>
    </source>
</evidence>
<comment type="caution">
    <text evidence="11">The sequence shown here is derived from an EMBL/GenBank/DDBJ whole genome shotgun (WGS) entry which is preliminary data.</text>
</comment>
<dbReference type="EC" id="1.1.1.42" evidence="10"/>
<evidence type="ECO:0000256" key="2">
    <source>
        <dbReference type="ARBA" id="ARBA00022435"/>
    </source>
</evidence>
<evidence type="ECO:0000256" key="9">
    <source>
        <dbReference type="ARBA" id="ARBA00046318"/>
    </source>
</evidence>
<evidence type="ECO:0000256" key="6">
    <source>
        <dbReference type="ARBA" id="ARBA00022857"/>
    </source>
</evidence>
<organism evidence="11 12">
    <name type="scientific">Arthrobacter ramosus</name>
    <dbReference type="NCBI Taxonomy" id="1672"/>
    <lineage>
        <taxon>Bacteria</taxon>
        <taxon>Bacillati</taxon>
        <taxon>Actinomycetota</taxon>
        <taxon>Actinomycetes</taxon>
        <taxon>Micrococcales</taxon>
        <taxon>Micrococcaceae</taxon>
        <taxon>Arthrobacter</taxon>
    </lineage>
</organism>
<dbReference type="SUPFAM" id="SSF53659">
    <property type="entry name" value="Isocitrate/Isopropylmalate dehydrogenase-like"/>
    <property type="match status" value="1"/>
</dbReference>
<dbReference type="RefSeq" id="WP_234751201.1">
    <property type="nucleotide sequence ID" value="NZ_BAAAWN010000001.1"/>
</dbReference>
<keyword evidence="7 10" id="KW-0560">Oxidoreductase</keyword>
<dbReference type="Pfam" id="PF03971">
    <property type="entry name" value="IDH"/>
    <property type="match status" value="1"/>
</dbReference>
<reference evidence="11 12" key="1">
    <citation type="submission" date="2024-09" db="EMBL/GenBank/DDBJ databases">
        <authorList>
            <person name="Sun Q."/>
            <person name="Mori K."/>
        </authorList>
    </citation>
    <scope>NUCLEOTIDE SEQUENCE [LARGE SCALE GENOMIC DNA]</scope>
    <source>
        <strain evidence="11 12">JCM 1334</strain>
    </source>
</reference>